<organism evidence="14 15">
    <name type="scientific">Riccia sorocarpa</name>
    <dbReference type="NCBI Taxonomy" id="122646"/>
    <lineage>
        <taxon>Eukaryota</taxon>
        <taxon>Viridiplantae</taxon>
        <taxon>Streptophyta</taxon>
        <taxon>Embryophyta</taxon>
        <taxon>Marchantiophyta</taxon>
        <taxon>Marchantiopsida</taxon>
        <taxon>Marchantiidae</taxon>
        <taxon>Marchantiales</taxon>
        <taxon>Ricciaceae</taxon>
        <taxon>Riccia</taxon>
    </lineage>
</organism>
<dbReference type="CDD" id="cd07718">
    <property type="entry name" value="RNaseZ_ELAC1_ELAC2-C-term-like_MBL-fold"/>
    <property type="match status" value="1"/>
</dbReference>
<evidence type="ECO:0000256" key="7">
    <source>
        <dbReference type="ARBA" id="ARBA00022722"/>
    </source>
</evidence>
<evidence type="ECO:0000256" key="12">
    <source>
        <dbReference type="SAM" id="MobiDB-lite"/>
    </source>
</evidence>
<comment type="subunit">
    <text evidence="4">Homodimer.</text>
</comment>
<gene>
    <name evidence="14" type="ORF">R1sor_000148</name>
</gene>
<dbReference type="Pfam" id="PF23023">
    <property type="entry name" value="Anti-Pycsar_Apyc1"/>
    <property type="match status" value="1"/>
</dbReference>
<evidence type="ECO:0000256" key="4">
    <source>
        <dbReference type="ARBA" id="ARBA00011738"/>
    </source>
</evidence>
<evidence type="ECO:0000256" key="10">
    <source>
        <dbReference type="ARBA" id="ARBA00022801"/>
    </source>
</evidence>
<keyword evidence="9" id="KW-0255">Endonuclease</keyword>
<keyword evidence="7" id="KW-0540">Nuclease</keyword>
<sequence>MSAVALQRPFLHHLHWQSHWQLAAASPFSGPRSLGCKSRYLGREGVRFSVGSLFWGSGNSKALEIKARRRNQVLETGLRGRGNCRTYLPLVCKNAVNSPKVLNRGLRKSSSIAVEETAMESKSGNRKRPSLQPKQLALRNAGIHGSTFISFLQILGTGMDTGDTSASVLLFFDKRRIIFNAGEGLQRFCIEHKVKLSKLDHVFLTRVCSETASGLPGLLLTLANTGENGMAVNLWGPSDLNYLVDAMRTFIPNSSVIHARSFGRKEGPLSSGHKSTTSAGTLILLEDEVVTISAVILHPSSIEDIARVEHMDVEETHPSVPAKTEDVGQKGMSQVAQGSVQSAEPWELGFGHIETPVNPSEQKKPRIENLVTSATDRLNAGPSVGGKSQLLASSLPVVADEPQRGPEQMAVVYICELPEMPGKFDPVKAKALGLRPGPKYGLLQAGKDVLADDEKTTITPRDVMDPPSPGPVCLVVDCPSLSYVPALVSASGLQRFYGPATEKKVTCIVHIGPASVMKTAEYQRWMARFDGSQHMMAGHGMIGKVSPILKASARVMSRLNYICPRVFPISGLLQNEDLMDSTNNGVESSVAITAAENLLKYRLRPLSTSGVDRSGVPEPLNIEQVQSDLVAEVPELVDVSEHLADLWKRGDKSPPSPKGRKSRSPSPKRGSKGSSQEDLPDCLRGVGREEMEMVFLGTGSSQPSKYRNVSAIYIHLFERGGLLLDCGEGTYAQLIRRYGTRKADEVVAGLKMVWISHIHADHHTGLARILSVRRKLLENQGTFLPVIVVGPKQLKRYLDAYERLEDLGMEFLDCSQTTFEAESAASMSWENGQDASGQGSTKVENYSNLGLVRVSNKEKGPVEKRTAGGQLRNYWLQSGFNLQAGLDEQGRQKLKNALSSLGLAYLVSVPVVHCPHAFGVVIVAEKRPDGADGFLPGWKLVYSGDTRPCPALVEASKGATVLIHEATFDDSMEEEAIAKNHSMTREAVETGIAAGAYRTMLTHFSQRYPKIPVFNESYNDRTCIAFDMMSANLADLPLLPKLLPALKLLFKDDMLPGDEEMEELSEQQ</sequence>
<dbReference type="PANTHER" id="PTHR12553">
    <property type="entry name" value="ZINC PHOSPHODIESTERASE ELAC PROTEIN 2"/>
    <property type="match status" value="1"/>
</dbReference>
<dbReference type="EC" id="3.1.26.11" evidence="5"/>
<evidence type="ECO:0000313" key="14">
    <source>
        <dbReference type="EMBL" id="KAL3682126.1"/>
    </source>
</evidence>
<dbReference type="Proteomes" id="UP001633002">
    <property type="component" value="Unassembled WGS sequence"/>
</dbReference>
<evidence type="ECO:0000256" key="9">
    <source>
        <dbReference type="ARBA" id="ARBA00022759"/>
    </source>
</evidence>
<comment type="caution">
    <text evidence="14">The sequence shown here is derived from an EMBL/GenBank/DDBJ whole genome shotgun (WGS) entry which is preliminary data.</text>
</comment>
<keyword evidence="15" id="KW-1185">Reference proteome</keyword>
<reference evidence="14 15" key="1">
    <citation type="submission" date="2024-09" db="EMBL/GenBank/DDBJ databases">
        <title>Chromosome-scale assembly of Riccia sorocarpa.</title>
        <authorList>
            <person name="Paukszto L."/>
        </authorList>
    </citation>
    <scope>NUCLEOTIDE SEQUENCE [LARGE SCALE GENOMIC DNA]</scope>
    <source>
        <strain evidence="14">LP-2024</strain>
        <tissue evidence="14">Aerial parts of the thallus</tissue>
    </source>
</reference>
<comment type="cofactor">
    <cofactor evidence="2">
        <name>Zn(2+)</name>
        <dbReference type="ChEBI" id="CHEBI:29105"/>
    </cofactor>
</comment>
<feature type="domain" description="tRNase Z endonuclease" evidence="13">
    <location>
        <begin position="158"/>
        <end position="213"/>
    </location>
</feature>
<evidence type="ECO:0000256" key="3">
    <source>
        <dbReference type="ARBA" id="ARBA00007823"/>
    </source>
</evidence>
<comment type="catalytic activity">
    <reaction evidence="1">
        <text>Endonucleolytic cleavage of RNA, removing extra 3' nucleotides from tRNA precursor, generating 3' termini of tRNAs. A 3'-hydroxy group is left at the tRNA terminus and a 5'-phosphoryl group is left at the trailer molecule.</text>
        <dbReference type="EC" id="3.1.26.11"/>
    </reaction>
</comment>
<evidence type="ECO:0000256" key="2">
    <source>
        <dbReference type="ARBA" id="ARBA00001947"/>
    </source>
</evidence>
<proteinExistence type="inferred from homology"/>
<keyword evidence="11" id="KW-0862">Zinc</keyword>
<evidence type="ECO:0000256" key="11">
    <source>
        <dbReference type="ARBA" id="ARBA00022833"/>
    </source>
</evidence>
<dbReference type="PANTHER" id="PTHR12553:SF49">
    <property type="entry name" value="ZINC PHOSPHODIESTERASE ELAC PROTEIN 2"/>
    <property type="match status" value="1"/>
</dbReference>
<evidence type="ECO:0000256" key="8">
    <source>
        <dbReference type="ARBA" id="ARBA00022723"/>
    </source>
</evidence>
<dbReference type="InterPro" id="IPR013471">
    <property type="entry name" value="RNase_Z/BN"/>
</dbReference>
<keyword evidence="10" id="KW-0378">Hydrolase</keyword>
<accession>A0ABD3GU82</accession>
<evidence type="ECO:0000256" key="1">
    <source>
        <dbReference type="ARBA" id="ARBA00000402"/>
    </source>
</evidence>
<dbReference type="InterPro" id="IPR036866">
    <property type="entry name" value="RibonucZ/Hydroxyglut_hydro"/>
</dbReference>
<name>A0ABD3GU82_9MARC</name>
<feature type="region of interest" description="Disordered" evidence="12">
    <location>
        <begin position="647"/>
        <end position="681"/>
    </location>
</feature>
<dbReference type="InterPro" id="IPR027794">
    <property type="entry name" value="tRNase_Z_dom"/>
</dbReference>
<dbReference type="GO" id="GO:0042781">
    <property type="term" value="F:3'-tRNA processing endoribonuclease activity"/>
    <property type="evidence" value="ECO:0007669"/>
    <property type="project" value="UniProtKB-EC"/>
</dbReference>
<evidence type="ECO:0000313" key="15">
    <source>
        <dbReference type="Proteomes" id="UP001633002"/>
    </source>
</evidence>
<feature type="compositionally biased region" description="Low complexity" evidence="12">
    <location>
        <begin position="664"/>
        <end position="674"/>
    </location>
</feature>
<evidence type="ECO:0000259" key="13">
    <source>
        <dbReference type="Pfam" id="PF13691"/>
    </source>
</evidence>
<dbReference type="InterPro" id="IPR047151">
    <property type="entry name" value="RNZ2-like"/>
</dbReference>
<dbReference type="SUPFAM" id="SSF56281">
    <property type="entry name" value="Metallo-hydrolase/oxidoreductase"/>
    <property type="match status" value="2"/>
</dbReference>
<dbReference type="GO" id="GO:0046872">
    <property type="term" value="F:metal ion binding"/>
    <property type="evidence" value="ECO:0007669"/>
    <property type="project" value="UniProtKB-KW"/>
</dbReference>
<comment type="similarity">
    <text evidence="3">Belongs to the RNase Z family.</text>
</comment>
<dbReference type="Pfam" id="PF13691">
    <property type="entry name" value="Lactamase_B_4"/>
    <property type="match status" value="1"/>
</dbReference>
<dbReference type="AlphaFoldDB" id="A0ABD3GU82"/>
<protein>
    <recommendedName>
        <fullName evidence="5">ribonuclease Z</fullName>
        <ecNumber evidence="5">3.1.26.11</ecNumber>
    </recommendedName>
</protein>
<dbReference type="Gene3D" id="3.60.15.10">
    <property type="entry name" value="Ribonuclease Z/Hydroxyacylglutathione hydrolase-like"/>
    <property type="match status" value="2"/>
</dbReference>
<evidence type="ECO:0000256" key="5">
    <source>
        <dbReference type="ARBA" id="ARBA00012477"/>
    </source>
</evidence>
<dbReference type="HAMAP" id="MF_01818">
    <property type="entry name" value="RNase_Z_BN"/>
    <property type="match status" value="1"/>
</dbReference>
<keyword evidence="6" id="KW-0819">tRNA processing</keyword>
<evidence type="ECO:0000256" key="6">
    <source>
        <dbReference type="ARBA" id="ARBA00022694"/>
    </source>
</evidence>
<dbReference type="FunFam" id="3.60.15.10:FF:000037">
    <property type="entry name" value="tRNAse Z4"/>
    <property type="match status" value="1"/>
</dbReference>
<dbReference type="EMBL" id="JBJQOH010000006">
    <property type="protein sequence ID" value="KAL3682126.1"/>
    <property type="molecule type" value="Genomic_DNA"/>
</dbReference>
<keyword evidence="8" id="KW-0479">Metal-binding</keyword>